<feature type="coiled-coil region" evidence="1">
    <location>
        <begin position="115"/>
        <end position="142"/>
    </location>
</feature>
<feature type="chain" id="PRO_5015169620" description="DUF2884 domain-containing protein" evidence="2">
    <location>
        <begin position="23"/>
        <end position="253"/>
    </location>
</feature>
<evidence type="ECO:0000313" key="3">
    <source>
        <dbReference type="EMBL" id="AVP99853.1"/>
    </source>
</evidence>
<keyword evidence="2" id="KW-0732">Signal</keyword>
<keyword evidence="4" id="KW-1185">Reference proteome</keyword>
<name>A0A2P1PYE6_9GAMM</name>
<evidence type="ECO:0008006" key="5">
    <source>
        <dbReference type="Google" id="ProtNLM"/>
    </source>
</evidence>
<accession>A0A2P1PYE6</accession>
<organism evidence="3 4">
    <name type="scientific">Ahniella affigens</name>
    <dbReference type="NCBI Taxonomy" id="2021234"/>
    <lineage>
        <taxon>Bacteria</taxon>
        <taxon>Pseudomonadati</taxon>
        <taxon>Pseudomonadota</taxon>
        <taxon>Gammaproteobacteria</taxon>
        <taxon>Lysobacterales</taxon>
        <taxon>Rhodanobacteraceae</taxon>
        <taxon>Ahniella</taxon>
    </lineage>
</organism>
<evidence type="ECO:0000256" key="1">
    <source>
        <dbReference type="SAM" id="Coils"/>
    </source>
</evidence>
<evidence type="ECO:0000313" key="4">
    <source>
        <dbReference type="Proteomes" id="UP000241074"/>
    </source>
</evidence>
<feature type="signal peptide" evidence="2">
    <location>
        <begin position="1"/>
        <end position="22"/>
    </location>
</feature>
<dbReference type="InterPro" id="IPR021307">
    <property type="entry name" value="DUF2884"/>
</dbReference>
<evidence type="ECO:0000256" key="2">
    <source>
        <dbReference type="SAM" id="SignalP"/>
    </source>
</evidence>
<dbReference type="EMBL" id="CP027860">
    <property type="protein sequence ID" value="AVP99853.1"/>
    <property type="molecule type" value="Genomic_DNA"/>
</dbReference>
<protein>
    <recommendedName>
        <fullName evidence="5">DUF2884 domain-containing protein</fullName>
    </recommendedName>
</protein>
<dbReference type="KEGG" id="xba:C7S18_22925"/>
<proteinExistence type="predicted"/>
<dbReference type="OrthoDB" id="5949813at2"/>
<reference evidence="3 4" key="2">
    <citation type="submission" date="2018-03" db="EMBL/GenBank/DDBJ databases">
        <authorList>
            <person name="Keele B.F."/>
        </authorList>
    </citation>
    <scope>NUCLEOTIDE SEQUENCE [LARGE SCALE GENOMIC DNA]</scope>
    <source>
        <strain evidence="3 4">D13</strain>
    </source>
</reference>
<dbReference type="RefSeq" id="WP_106893772.1">
    <property type="nucleotide sequence ID" value="NZ_CP027860.1"/>
</dbReference>
<sequence>MLRKGWMALAISLSLAAGTASAGHCELDFDSDYALRLDHGDLEFTSHDNQGPQKVRIEGSRVFVDGKELSLSAEQRARVADFSQNVGALARDAAEIGLEGVDIAYVAVTEVAKMFQDDAKERRELNERLDRSRAEVRKSIATFAENGSFNEQEFERLIEDNVETVVGDLVGVVVGEIVGEAISIALSGDEAKAKELEARADALEKTIEEKVESRAKALEKKADALCERAKSLGDLDNAMALRTDQGTAIDLLR</sequence>
<gene>
    <name evidence="3" type="ORF">C7S18_22925</name>
</gene>
<dbReference type="AlphaFoldDB" id="A0A2P1PYE6"/>
<feature type="coiled-coil region" evidence="1">
    <location>
        <begin position="186"/>
        <end position="228"/>
    </location>
</feature>
<keyword evidence="1" id="KW-0175">Coiled coil</keyword>
<dbReference type="Pfam" id="PF11101">
    <property type="entry name" value="DUF2884"/>
    <property type="match status" value="1"/>
</dbReference>
<reference evidence="3 4" key="1">
    <citation type="submission" date="2018-03" db="EMBL/GenBank/DDBJ databases">
        <title>Ahniella affigens gen. nov., sp. nov., a gammaproteobacterium isolated from sandy soil near a stream.</title>
        <authorList>
            <person name="Ko Y."/>
            <person name="Kim J.-H."/>
        </authorList>
    </citation>
    <scope>NUCLEOTIDE SEQUENCE [LARGE SCALE GENOMIC DNA]</scope>
    <source>
        <strain evidence="3 4">D13</strain>
    </source>
</reference>
<dbReference type="Proteomes" id="UP000241074">
    <property type="component" value="Chromosome"/>
</dbReference>